<dbReference type="EMBL" id="BAABHS010000020">
    <property type="protein sequence ID" value="GAA4978664.1"/>
    <property type="molecule type" value="Genomic_DNA"/>
</dbReference>
<dbReference type="PANTHER" id="PTHR16305:SF35">
    <property type="entry name" value="TRANSCRIPTIONAL ACTIVATOR DOMAIN"/>
    <property type="match status" value="1"/>
</dbReference>
<protein>
    <submittedName>
        <fullName evidence="4">LuxR family transcriptional regulator</fullName>
    </submittedName>
</protein>
<dbReference type="Gene3D" id="1.25.40.10">
    <property type="entry name" value="Tetratricopeptide repeat domain"/>
    <property type="match status" value="1"/>
</dbReference>
<dbReference type="InterPro" id="IPR027417">
    <property type="entry name" value="P-loop_NTPase"/>
</dbReference>
<dbReference type="PANTHER" id="PTHR16305">
    <property type="entry name" value="TESTICULAR SOLUBLE ADENYLYL CYCLASE"/>
    <property type="match status" value="1"/>
</dbReference>
<organism evidence="4 5">
    <name type="scientific">Yinghuangia aomiensis</name>
    <dbReference type="NCBI Taxonomy" id="676205"/>
    <lineage>
        <taxon>Bacteria</taxon>
        <taxon>Bacillati</taxon>
        <taxon>Actinomycetota</taxon>
        <taxon>Actinomycetes</taxon>
        <taxon>Kitasatosporales</taxon>
        <taxon>Streptomycetaceae</taxon>
        <taxon>Yinghuangia</taxon>
    </lineage>
</organism>
<keyword evidence="1" id="KW-0547">Nucleotide-binding</keyword>
<dbReference type="Pfam" id="PF00196">
    <property type="entry name" value="GerE"/>
    <property type="match status" value="1"/>
</dbReference>
<evidence type="ECO:0000256" key="2">
    <source>
        <dbReference type="ARBA" id="ARBA00022840"/>
    </source>
</evidence>
<proteinExistence type="predicted"/>
<feature type="domain" description="HTH luxR-type" evidence="3">
    <location>
        <begin position="835"/>
        <end position="900"/>
    </location>
</feature>
<dbReference type="Gene3D" id="1.10.10.10">
    <property type="entry name" value="Winged helix-like DNA-binding domain superfamily/Winged helix DNA-binding domain"/>
    <property type="match status" value="1"/>
</dbReference>
<accession>A0ABP9HUG6</accession>
<evidence type="ECO:0000313" key="5">
    <source>
        <dbReference type="Proteomes" id="UP001500466"/>
    </source>
</evidence>
<keyword evidence="2" id="KW-0067">ATP-binding</keyword>
<keyword evidence="5" id="KW-1185">Reference proteome</keyword>
<dbReference type="InterPro" id="IPR036388">
    <property type="entry name" value="WH-like_DNA-bd_sf"/>
</dbReference>
<dbReference type="SUPFAM" id="SSF48452">
    <property type="entry name" value="TPR-like"/>
    <property type="match status" value="1"/>
</dbReference>
<dbReference type="Pfam" id="PF13191">
    <property type="entry name" value="AAA_16"/>
    <property type="match status" value="1"/>
</dbReference>
<sequence>MTVLPRAEDVFVGRADELSLLTELMDSGAFDHGALVILGEAGIGKSAMLRRFCDAAAETGRRTLRIHCDALLTEEPLGALVDALRNHGVSIDETGGRAQAAVVNALTGLVEDGPLILGIDNLHHLDDASCAALAAALRNRAKHPFSLAAATRGRPQSAGGVGALLDMLDETDRLTTHVVEGLPEDAVAQFLGSAVVEPLPWEAAEVAARTAGNPALIRLLIEDAAHHGSTGGSATVVRADRRKRLLGRFFTPKSALLRFAQAFSVLEPTSAATARSTAWLAGLGADEAEHLFDRLVSEGILEGTQSRCFRFRHAVLRQALRDDIGPATWERWHRDVIALLKSNPEHPALQHDLANLIREIARPGDREAATALVAEAERLCKEDPARSVPWFREALALIPPDDNAHAHVAVRTARALMLAGEPRMATLTGLHALDDLPPGAERTKLAALFVSALMKQGALPEAKRLVQRERRAASRPSLRLASQAAYVYAATGETARADAIVEKAMAYFRRQPHEPDRSSVDERIHALADLIHLRCLSPRGDDILRLMAELEAVAEDGGPIARAGAYATLAFGYSTLGDTGRCAAALDRALPLLPAGTVRPDILVAQARNAVHLGDWDRAITMIESATAVLRSAGMMAYFELLRFSQVGLLVSRGSWAPARELLRTAQTDGAPEGLVDAELAHIDMLSGDTDAARDRLLRRLTTPDLRGTVRLRVLSRLAEVEAQRGSSPGVLAALDKIEGLGLSALDNHTRVIMLLERGHATGDPELVRAGCALADTHHLTLLQARGRLYLGLAGMNADENLREAATMFHLLDALPWRRRTADELRRRGLQVPRPRKKAGGLTPTERQLIQLVGLGKSNRQIATAMALSVKTVEAYLTRLYQKTDCTSRVELARVLDSGSAA</sequence>
<evidence type="ECO:0000259" key="3">
    <source>
        <dbReference type="PROSITE" id="PS50043"/>
    </source>
</evidence>
<comment type="caution">
    <text evidence="4">The sequence shown here is derived from an EMBL/GenBank/DDBJ whole genome shotgun (WGS) entry which is preliminary data.</text>
</comment>
<evidence type="ECO:0000256" key="1">
    <source>
        <dbReference type="ARBA" id="ARBA00022741"/>
    </source>
</evidence>
<gene>
    <name evidence="4" type="ORF">GCM10023205_53480</name>
</gene>
<dbReference type="CDD" id="cd06170">
    <property type="entry name" value="LuxR_C_like"/>
    <property type="match status" value="1"/>
</dbReference>
<dbReference type="PROSITE" id="PS00622">
    <property type="entry name" value="HTH_LUXR_1"/>
    <property type="match status" value="1"/>
</dbReference>
<dbReference type="PRINTS" id="PR00038">
    <property type="entry name" value="HTHLUXR"/>
</dbReference>
<dbReference type="InterPro" id="IPR000792">
    <property type="entry name" value="Tscrpt_reg_LuxR_C"/>
</dbReference>
<dbReference type="RefSeq" id="WP_345678239.1">
    <property type="nucleotide sequence ID" value="NZ_BAABHS010000020.1"/>
</dbReference>
<dbReference type="SMART" id="SM00421">
    <property type="entry name" value="HTH_LUXR"/>
    <property type="match status" value="1"/>
</dbReference>
<dbReference type="SUPFAM" id="SSF52540">
    <property type="entry name" value="P-loop containing nucleoside triphosphate hydrolases"/>
    <property type="match status" value="1"/>
</dbReference>
<reference evidence="5" key="1">
    <citation type="journal article" date="2019" name="Int. J. Syst. Evol. Microbiol.">
        <title>The Global Catalogue of Microorganisms (GCM) 10K type strain sequencing project: providing services to taxonomists for standard genome sequencing and annotation.</title>
        <authorList>
            <consortium name="The Broad Institute Genomics Platform"/>
            <consortium name="The Broad Institute Genome Sequencing Center for Infectious Disease"/>
            <person name="Wu L."/>
            <person name="Ma J."/>
        </authorList>
    </citation>
    <scope>NUCLEOTIDE SEQUENCE [LARGE SCALE GENOMIC DNA]</scope>
    <source>
        <strain evidence="5">JCM 17986</strain>
    </source>
</reference>
<evidence type="ECO:0000313" key="4">
    <source>
        <dbReference type="EMBL" id="GAA4978664.1"/>
    </source>
</evidence>
<dbReference type="InterPro" id="IPR041664">
    <property type="entry name" value="AAA_16"/>
</dbReference>
<dbReference type="InterPro" id="IPR016032">
    <property type="entry name" value="Sig_transdc_resp-reg_C-effctor"/>
</dbReference>
<dbReference type="InterPro" id="IPR011990">
    <property type="entry name" value="TPR-like_helical_dom_sf"/>
</dbReference>
<dbReference type="SUPFAM" id="SSF46894">
    <property type="entry name" value="C-terminal effector domain of the bipartite response regulators"/>
    <property type="match status" value="1"/>
</dbReference>
<dbReference type="PROSITE" id="PS50043">
    <property type="entry name" value="HTH_LUXR_2"/>
    <property type="match status" value="1"/>
</dbReference>
<dbReference type="Proteomes" id="UP001500466">
    <property type="component" value="Unassembled WGS sequence"/>
</dbReference>
<dbReference type="Gene3D" id="3.40.50.300">
    <property type="entry name" value="P-loop containing nucleotide triphosphate hydrolases"/>
    <property type="match status" value="1"/>
</dbReference>
<name>A0ABP9HUG6_9ACTN</name>